<sequence>MSLVPMTQILRDHVTDGGRLTHDNGLFLLGEVERLQALLNRPEVDDFIKGVPLEAAHQVERWSVQHDAGKSPLDWFWLIGYLAQKAAAAAIGGDLDKAKHHTISTAAALANWHAQLAGGDNRMRPGIDPATVEGAA</sequence>
<keyword evidence="2" id="KW-1185">Reference proteome</keyword>
<reference evidence="1" key="1">
    <citation type="submission" date="2020-05" db="EMBL/GenBank/DDBJ databases">
        <title>Nod-independent and nitrogen-fixing Bradyrhizobium aeschynomene sp. nov. isolated from nodules of Aeschynomene indica.</title>
        <authorList>
            <person name="Zhang Z."/>
        </authorList>
    </citation>
    <scope>NUCLEOTIDE SEQUENCE</scope>
    <source>
        <strain evidence="1">83012</strain>
    </source>
</reference>
<dbReference type="Proteomes" id="UP000886476">
    <property type="component" value="Unassembled WGS sequence"/>
</dbReference>
<comment type="caution">
    <text evidence="1">The sequence shown here is derived from an EMBL/GenBank/DDBJ whole genome shotgun (WGS) entry which is preliminary data.</text>
</comment>
<protein>
    <submittedName>
        <fullName evidence="1">Uncharacterized protein</fullName>
    </submittedName>
</protein>
<dbReference type="EMBL" id="JABFDN010000029">
    <property type="protein sequence ID" value="NPU69983.1"/>
    <property type="molecule type" value="Genomic_DNA"/>
</dbReference>
<gene>
    <name evidence="1" type="ORF">HL667_33680</name>
</gene>
<evidence type="ECO:0000313" key="1">
    <source>
        <dbReference type="EMBL" id="NPU69983.1"/>
    </source>
</evidence>
<name>A0ABX2CPB4_9BRAD</name>
<evidence type="ECO:0000313" key="2">
    <source>
        <dbReference type="Proteomes" id="UP000886476"/>
    </source>
</evidence>
<proteinExistence type="predicted"/>
<accession>A0ABX2CPB4</accession>
<organism evidence="1 2">
    <name type="scientific">Bradyrhizobium aeschynomenes</name>
    <dbReference type="NCBI Taxonomy" id="2734909"/>
    <lineage>
        <taxon>Bacteria</taxon>
        <taxon>Pseudomonadati</taxon>
        <taxon>Pseudomonadota</taxon>
        <taxon>Alphaproteobacteria</taxon>
        <taxon>Hyphomicrobiales</taxon>
        <taxon>Nitrobacteraceae</taxon>
        <taxon>Bradyrhizobium</taxon>
    </lineage>
</organism>
<dbReference type="RefSeq" id="WP_172115519.1">
    <property type="nucleotide sequence ID" value="NZ_JABFDN010000029.1"/>
</dbReference>